<keyword evidence="2" id="KW-1185">Reference proteome</keyword>
<dbReference type="AlphaFoldDB" id="A0A7J6HE67"/>
<evidence type="ECO:0000313" key="2">
    <source>
        <dbReference type="Proteomes" id="UP000583929"/>
    </source>
</evidence>
<dbReference type="InterPro" id="IPR010634">
    <property type="entry name" value="DUF1223"/>
</dbReference>
<sequence length="270" mass="29059">MAPRFFACFGRRGSSTSAVESSGGGGGTADVAVEEQRRGGAVLVELFSSQGCATSHEAELLMSRLGRGDFNEMGLPPVLVLAHHVDYWDYKGWKDPYGSSLSTVRQKAFVEALNLDTMFTPQVVVQGTAHCVGNDENALLGLIKGAARYPAPSFQANFQRQADTLQVSLTGALRTKVDSQGANVMVALYENGGENKGRVLSNDFVVRKLEKLCTVKDISAKKTVSGTVNFPLWEGFNGSKCSLAVFVQSTSHQVFGSQNIELPNDIVMKN</sequence>
<gene>
    <name evidence="1" type="ORF">G4B88_029409</name>
</gene>
<proteinExistence type="predicted"/>
<evidence type="ECO:0000313" key="1">
    <source>
        <dbReference type="EMBL" id="KAF4392670.1"/>
    </source>
</evidence>
<dbReference type="EMBL" id="JAATIQ010000051">
    <property type="protein sequence ID" value="KAF4392670.1"/>
    <property type="molecule type" value="Genomic_DNA"/>
</dbReference>
<dbReference type="Proteomes" id="UP000583929">
    <property type="component" value="Unassembled WGS sequence"/>
</dbReference>
<dbReference type="SUPFAM" id="SSF52833">
    <property type="entry name" value="Thioredoxin-like"/>
    <property type="match status" value="1"/>
</dbReference>
<dbReference type="PANTHER" id="PTHR36057:SF1">
    <property type="entry name" value="LIPOPROTEIN LIPID ATTACHMENT SITE-LIKE PROTEIN, PUTATIVE (DUF1223)-RELATED"/>
    <property type="match status" value="1"/>
</dbReference>
<comment type="caution">
    <text evidence="1">The sequence shown here is derived from an EMBL/GenBank/DDBJ whole genome shotgun (WGS) entry which is preliminary data.</text>
</comment>
<dbReference type="InterPro" id="IPR036249">
    <property type="entry name" value="Thioredoxin-like_sf"/>
</dbReference>
<protein>
    <submittedName>
        <fullName evidence="1">Uncharacterized protein</fullName>
    </submittedName>
</protein>
<dbReference type="Pfam" id="PF06764">
    <property type="entry name" value="DUF1223"/>
    <property type="match status" value="1"/>
</dbReference>
<accession>A0A7J6HE67</accession>
<name>A0A7J6HE67_CANSA</name>
<reference evidence="1 2" key="1">
    <citation type="journal article" date="2020" name="bioRxiv">
        <title>Sequence and annotation of 42 cannabis genomes reveals extensive copy number variation in cannabinoid synthesis and pathogen resistance genes.</title>
        <authorList>
            <person name="Mckernan K.J."/>
            <person name="Helbert Y."/>
            <person name="Kane L.T."/>
            <person name="Ebling H."/>
            <person name="Zhang L."/>
            <person name="Liu B."/>
            <person name="Eaton Z."/>
            <person name="Mclaughlin S."/>
            <person name="Kingan S."/>
            <person name="Baybayan P."/>
            <person name="Concepcion G."/>
            <person name="Jordan M."/>
            <person name="Riva A."/>
            <person name="Barbazuk W."/>
            <person name="Harkins T."/>
        </authorList>
    </citation>
    <scope>NUCLEOTIDE SEQUENCE [LARGE SCALE GENOMIC DNA]</scope>
    <source>
        <strain evidence="2">cv. Jamaican Lion 4</strain>
        <tissue evidence="1">Leaf</tissue>
    </source>
</reference>
<organism evidence="1 2">
    <name type="scientific">Cannabis sativa</name>
    <name type="common">Hemp</name>
    <name type="synonym">Marijuana</name>
    <dbReference type="NCBI Taxonomy" id="3483"/>
    <lineage>
        <taxon>Eukaryota</taxon>
        <taxon>Viridiplantae</taxon>
        <taxon>Streptophyta</taxon>
        <taxon>Embryophyta</taxon>
        <taxon>Tracheophyta</taxon>
        <taxon>Spermatophyta</taxon>
        <taxon>Magnoliopsida</taxon>
        <taxon>eudicotyledons</taxon>
        <taxon>Gunneridae</taxon>
        <taxon>Pentapetalae</taxon>
        <taxon>rosids</taxon>
        <taxon>fabids</taxon>
        <taxon>Rosales</taxon>
        <taxon>Cannabaceae</taxon>
        <taxon>Cannabis</taxon>
    </lineage>
</organism>
<dbReference type="PANTHER" id="PTHR36057">
    <property type="match status" value="1"/>
</dbReference>